<name>A0A058ZCY4_FONAL</name>
<comment type="subcellular location">
    <subcellularLocation>
        <location evidence="1">Endomembrane system</location>
        <topology evidence="1">Multi-pass membrane protein</topology>
    </subcellularLocation>
</comment>
<evidence type="ECO:0000313" key="12">
    <source>
        <dbReference type="EMBL" id="KCV72244.1"/>
    </source>
</evidence>
<comment type="similarity">
    <text evidence="2 10">Belongs to the DHHC palmitoyltransferase family.</text>
</comment>
<feature type="transmembrane region" description="Helical" evidence="10">
    <location>
        <begin position="246"/>
        <end position="268"/>
    </location>
</feature>
<feature type="transmembrane region" description="Helical" evidence="10">
    <location>
        <begin position="302"/>
        <end position="328"/>
    </location>
</feature>
<comment type="catalytic activity">
    <reaction evidence="10">
        <text>L-cysteinyl-[protein] + hexadecanoyl-CoA = S-hexadecanoyl-L-cysteinyl-[protein] + CoA</text>
        <dbReference type="Rhea" id="RHEA:36683"/>
        <dbReference type="Rhea" id="RHEA-COMP:10131"/>
        <dbReference type="Rhea" id="RHEA-COMP:11032"/>
        <dbReference type="ChEBI" id="CHEBI:29950"/>
        <dbReference type="ChEBI" id="CHEBI:57287"/>
        <dbReference type="ChEBI" id="CHEBI:57379"/>
        <dbReference type="ChEBI" id="CHEBI:74151"/>
        <dbReference type="EC" id="2.3.1.225"/>
    </reaction>
</comment>
<evidence type="ECO:0000256" key="7">
    <source>
        <dbReference type="ARBA" id="ARBA00023139"/>
    </source>
</evidence>
<dbReference type="RefSeq" id="XP_009493822.1">
    <property type="nucleotide sequence ID" value="XM_009495547.1"/>
</dbReference>
<dbReference type="GO" id="GO:0005794">
    <property type="term" value="C:Golgi apparatus"/>
    <property type="evidence" value="ECO:0007669"/>
    <property type="project" value="TreeGrafter"/>
</dbReference>
<evidence type="ECO:0000256" key="10">
    <source>
        <dbReference type="RuleBase" id="RU079119"/>
    </source>
</evidence>
<keyword evidence="8" id="KW-0449">Lipoprotein</keyword>
<dbReference type="InterPro" id="IPR039859">
    <property type="entry name" value="PFA4/ZDH16/20/ERF2-like"/>
</dbReference>
<dbReference type="Proteomes" id="UP000030693">
    <property type="component" value="Unassembled WGS sequence"/>
</dbReference>
<dbReference type="GO" id="GO:0019706">
    <property type="term" value="F:protein-cysteine S-palmitoyltransferase activity"/>
    <property type="evidence" value="ECO:0007669"/>
    <property type="project" value="UniProtKB-EC"/>
</dbReference>
<keyword evidence="13" id="KW-1185">Reference proteome</keyword>
<comment type="domain">
    <text evidence="10">The DHHC domain is required for palmitoyltransferase activity.</text>
</comment>
<sequence length="399" mass="44040">MISPDAERQIHSQYQDTLRQFYARRPGSPPAREDPLATEELEITGEKLVHNPAAAATFYVAAHLLGLLYAFYCGSSFFDRGSTYTMYLHLHMGLCAGHYFVLLHSDPGFTAPGPEVLLAKAPPSRAPDGPPSVARSGWVFARPLVAAGQWLARRVRRLLPVRLKVWLRANRMARHRASPAGASPLLPAHVVSGLAPALDVSFCEPCQSPMPLRARHCRSCRRCVRRFDHHCSFIGNCVGQANHPSFLIFCALLGTMLLQLLPFLAAMLQPPGSFGRLVLRRLFRVEDLAGPSYAMAWVLSNYLTLALFGLVLVFGVLVSGLFFFHLFLAATAQTTWEHASQRVPYMKAVPDGVLPFDRGIFRNCLDFWRPGSSAPYTMHIPAPGPDGTYPASLLTICCS</sequence>
<evidence type="ECO:0000313" key="13">
    <source>
        <dbReference type="Proteomes" id="UP000030693"/>
    </source>
</evidence>
<keyword evidence="4 10" id="KW-0812">Transmembrane</keyword>
<gene>
    <name evidence="12" type="ORF">H696_01644</name>
</gene>
<evidence type="ECO:0000256" key="5">
    <source>
        <dbReference type="ARBA" id="ARBA00022989"/>
    </source>
</evidence>
<evidence type="ECO:0000259" key="11">
    <source>
        <dbReference type="Pfam" id="PF01529"/>
    </source>
</evidence>
<keyword evidence="6 10" id="KW-0472">Membrane</keyword>
<dbReference type="AlphaFoldDB" id="A0A058ZCY4"/>
<keyword evidence="9 10" id="KW-0012">Acyltransferase</keyword>
<evidence type="ECO:0000256" key="4">
    <source>
        <dbReference type="ARBA" id="ARBA00022692"/>
    </source>
</evidence>
<feature type="transmembrane region" description="Helical" evidence="10">
    <location>
        <begin position="53"/>
        <end position="72"/>
    </location>
</feature>
<proteinExistence type="inferred from homology"/>
<dbReference type="GO" id="GO:0005783">
    <property type="term" value="C:endoplasmic reticulum"/>
    <property type="evidence" value="ECO:0007669"/>
    <property type="project" value="TreeGrafter"/>
</dbReference>
<reference evidence="12" key="1">
    <citation type="submission" date="2013-04" db="EMBL/GenBank/DDBJ databases">
        <title>The Genome Sequence of Fonticula alba ATCC 38817.</title>
        <authorList>
            <consortium name="The Broad Institute Genomics Platform"/>
            <person name="Russ C."/>
            <person name="Cuomo C."/>
            <person name="Burger G."/>
            <person name="Gray M.W."/>
            <person name="Holland P.W.H."/>
            <person name="King N."/>
            <person name="Lang F.B.F."/>
            <person name="Roger A.J."/>
            <person name="Ruiz-Trillo I."/>
            <person name="Brown M."/>
            <person name="Walker B."/>
            <person name="Young S."/>
            <person name="Zeng Q."/>
            <person name="Gargeya S."/>
            <person name="Fitzgerald M."/>
            <person name="Haas B."/>
            <person name="Abouelleil A."/>
            <person name="Allen A.W."/>
            <person name="Alvarado L."/>
            <person name="Arachchi H.M."/>
            <person name="Berlin A.M."/>
            <person name="Chapman S.B."/>
            <person name="Gainer-Dewar J."/>
            <person name="Goldberg J."/>
            <person name="Griggs A."/>
            <person name="Gujja S."/>
            <person name="Hansen M."/>
            <person name="Howarth C."/>
            <person name="Imamovic A."/>
            <person name="Ireland A."/>
            <person name="Larimer J."/>
            <person name="McCowan C."/>
            <person name="Murphy C."/>
            <person name="Pearson M."/>
            <person name="Poon T.W."/>
            <person name="Priest M."/>
            <person name="Roberts A."/>
            <person name="Saif S."/>
            <person name="Shea T."/>
            <person name="Sisk P."/>
            <person name="Sykes S."/>
            <person name="Wortman J."/>
            <person name="Nusbaum C."/>
            <person name="Birren B."/>
        </authorList>
    </citation>
    <scope>NUCLEOTIDE SEQUENCE [LARGE SCALE GENOMIC DNA]</scope>
    <source>
        <strain evidence="12">ATCC 38817</strain>
    </source>
</reference>
<dbReference type="EMBL" id="KB932202">
    <property type="protein sequence ID" value="KCV72244.1"/>
    <property type="molecule type" value="Genomic_DNA"/>
</dbReference>
<dbReference type="PANTHER" id="PTHR22883:SF301">
    <property type="entry name" value="PALMITOYLTRANSFERASE ZDHHC12"/>
    <property type="match status" value="1"/>
</dbReference>
<dbReference type="GeneID" id="20526369"/>
<evidence type="ECO:0000256" key="9">
    <source>
        <dbReference type="ARBA" id="ARBA00023315"/>
    </source>
</evidence>
<dbReference type="GO" id="GO:0006612">
    <property type="term" value="P:protein targeting to membrane"/>
    <property type="evidence" value="ECO:0007669"/>
    <property type="project" value="TreeGrafter"/>
</dbReference>
<evidence type="ECO:0000256" key="2">
    <source>
        <dbReference type="ARBA" id="ARBA00008574"/>
    </source>
</evidence>
<evidence type="ECO:0000256" key="3">
    <source>
        <dbReference type="ARBA" id="ARBA00022679"/>
    </source>
</evidence>
<protein>
    <recommendedName>
        <fullName evidence="10">Palmitoyltransferase</fullName>
        <ecNumber evidence="10">2.3.1.225</ecNumber>
    </recommendedName>
</protein>
<dbReference type="eggNOG" id="KOG1311">
    <property type="taxonomic scope" value="Eukaryota"/>
</dbReference>
<keyword evidence="5 10" id="KW-1133">Transmembrane helix</keyword>
<dbReference type="PROSITE" id="PS50216">
    <property type="entry name" value="DHHC"/>
    <property type="match status" value="1"/>
</dbReference>
<dbReference type="Pfam" id="PF01529">
    <property type="entry name" value="DHHC"/>
    <property type="match status" value="1"/>
</dbReference>
<dbReference type="InterPro" id="IPR001594">
    <property type="entry name" value="Palmitoyltrfase_DHHC"/>
</dbReference>
<accession>A0A058ZCY4</accession>
<keyword evidence="3 10" id="KW-0808">Transferase</keyword>
<dbReference type="STRING" id="691883.A0A058ZCY4"/>
<dbReference type="OrthoDB" id="331948at2759"/>
<feature type="domain" description="Palmitoyltransferase DHHC" evidence="11">
    <location>
        <begin position="201"/>
        <end position="341"/>
    </location>
</feature>
<dbReference type="PANTHER" id="PTHR22883">
    <property type="entry name" value="ZINC FINGER DHHC DOMAIN CONTAINING PROTEIN"/>
    <property type="match status" value="1"/>
</dbReference>
<dbReference type="EC" id="2.3.1.225" evidence="10"/>
<evidence type="ECO:0000256" key="8">
    <source>
        <dbReference type="ARBA" id="ARBA00023288"/>
    </source>
</evidence>
<evidence type="ECO:0000256" key="1">
    <source>
        <dbReference type="ARBA" id="ARBA00004127"/>
    </source>
</evidence>
<keyword evidence="7" id="KW-0564">Palmitate</keyword>
<evidence type="ECO:0000256" key="6">
    <source>
        <dbReference type="ARBA" id="ARBA00023136"/>
    </source>
</evidence>
<organism evidence="12">
    <name type="scientific">Fonticula alba</name>
    <name type="common">Slime mold</name>
    <dbReference type="NCBI Taxonomy" id="691883"/>
    <lineage>
        <taxon>Eukaryota</taxon>
        <taxon>Rotosphaerida</taxon>
        <taxon>Fonticulaceae</taxon>
        <taxon>Fonticula</taxon>
    </lineage>
</organism>